<dbReference type="InterPro" id="IPR036188">
    <property type="entry name" value="FAD/NAD-bd_sf"/>
</dbReference>
<evidence type="ECO:0000313" key="7">
    <source>
        <dbReference type="Proteomes" id="UP000240883"/>
    </source>
</evidence>
<protein>
    <submittedName>
        <fullName evidence="6">FAD/NAD(P)-binding domain-containing protein</fullName>
    </submittedName>
</protein>
<proteinExistence type="inferred from homology"/>
<accession>A0A2T2NPW1</accession>
<evidence type="ECO:0000256" key="5">
    <source>
        <dbReference type="SAM" id="MobiDB-lite"/>
    </source>
</evidence>
<keyword evidence="7" id="KW-1185">Reference proteome</keyword>
<dbReference type="Proteomes" id="UP000240883">
    <property type="component" value="Unassembled WGS sequence"/>
</dbReference>
<comment type="similarity">
    <text evidence="1">Belongs to the FAD-binding monooxygenase family.</text>
</comment>
<keyword evidence="4" id="KW-0560">Oxidoreductase</keyword>
<dbReference type="OrthoDB" id="74360at2759"/>
<dbReference type="AlphaFoldDB" id="A0A2T2NPW1"/>
<dbReference type="Gene3D" id="3.50.50.60">
    <property type="entry name" value="FAD/NAD(P)-binding domain"/>
    <property type="match status" value="2"/>
</dbReference>
<dbReference type="GO" id="GO:0004499">
    <property type="term" value="F:N,N-dimethylaniline monooxygenase activity"/>
    <property type="evidence" value="ECO:0007669"/>
    <property type="project" value="InterPro"/>
</dbReference>
<evidence type="ECO:0000313" key="6">
    <source>
        <dbReference type="EMBL" id="PSN67420.1"/>
    </source>
</evidence>
<dbReference type="EMBL" id="KZ678135">
    <property type="protein sequence ID" value="PSN67420.1"/>
    <property type="molecule type" value="Genomic_DNA"/>
</dbReference>
<name>A0A2T2NPW1_CORCC</name>
<keyword evidence="3" id="KW-0274">FAD</keyword>
<evidence type="ECO:0000256" key="3">
    <source>
        <dbReference type="ARBA" id="ARBA00022827"/>
    </source>
</evidence>
<sequence>MTVLLDELIPGSAPSPHKSPIVDVVSHPPTDGEVPRVNGTTPSKLKPNGVHRCKDDTKSKITNGNSSSPFDLSKQYAYTPRRLKVFTIGAGFSGLLMAHKFQHRFPEMQDIVDHTIFEAHSEVGGTWLVNDYPGVQCDVPAHIYAFPFDPNPDWTRFYASGAEILDYFKKTVKKWNLGRDLQLNTKVVGAQWQETEGMWKVTVEKGGVQRQEFCHVLISGQGVLVHENWPDIPGLRNFKGHVTHSARWDHSYDYSNKRIAVIGNGSSGIQIVPQMAKLPNTSVKNFIRGPAWVYYRAPPSKHLGREVDDPNPAFTDAEKEQFRDPEYHQKYRKGIVSRTNKSFYIFMKGENNKAGMKAASEQMAEKLNHDKRLCSMLIPKWELGCRRITPGPGYLESFLRDNCDVTDSPITNITETAVETADGERFECDVIICATGFDVSHRPRYPFVGQEGINLRDKWAQDPESYISVMTPDFPNYFMMMGPNCLGGHGSLVESLNWTGDYFVKWIKKLAQEDIKYITPKREKVDAFMQYQDQIHKTLVWTGACKSWYKRGRVDGRVTALFGGSAHLFNRMLSDIRGEDFDITYNTSNPWQFMGNGFTEYEMCESSDLSWYVEIAEEAQGKGPKEAIV</sequence>
<gene>
    <name evidence="6" type="ORF">BS50DRAFT_494242</name>
</gene>
<evidence type="ECO:0000256" key="1">
    <source>
        <dbReference type="ARBA" id="ARBA00010139"/>
    </source>
</evidence>
<keyword evidence="2" id="KW-0285">Flavoprotein</keyword>
<dbReference type="GO" id="GO:0050660">
    <property type="term" value="F:flavin adenine dinucleotide binding"/>
    <property type="evidence" value="ECO:0007669"/>
    <property type="project" value="InterPro"/>
</dbReference>
<dbReference type="Pfam" id="PF00743">
    <property type="entry name" value="FMO-like"/>
    <property type="match status" value="1"/>
</dbReference>
<evidence type="ECO:0000256" key="2">
    <source>
        <dbReference type="ARBA" id="ARBA00022630"/>
    </source>
</evidence>
<dbReference type="PANTHER" id="PTHR42877:SF2">
    <property type="entry name" value="FAD_NAD(P)-BINDING DOMAIN-CONTAINING PROTEIN"/>
    <property type="match status" value="1"/>
</dbReference>
<dbReference type="InterPro" id="IPR051209">
    <property type="entry name" value="FAD-bind_Monooxygenase_sf"/>
</dbReference>
<feature type="region of interest" description="Disordered" evidence="5">
    <location>
        <begin position="1"/>
        <end position="66"/>
    </location>
</feature>
<evidence type="ECO:0000256" key="4">
    <source>
        <dbReference type="ARBA" id="ARBA00023002"/>
    </source>
</evidence>
<dbReference type="GO" id="GO:0050661">
    <property type="term" value="F:NADP binding"/>
    <property type="evidence" value="ECO:0007669"/>
    <property type="project" value="InterPro"/>
</dbReference>
<dbReference type="InterPro" id="IPR020946">
    <property type="entry name" value="Flavin_mOase-like"/>
</dbReference>
<reference evidence="6 7" key="1">
    <citation type="journal article" date="2018" name="Front. Microbiol.">
        <title>Genome-Wide Analysis of Corynespora cassiicola Leaf Fall Disease Putative Effectors.</title>
        <authorList>
            <person name="Lopez D."/>
            <person name="Ribeiro S."/>
            <person name="Label P."/>
            <person name="Fumanal B."/>
            <person name="Venisse J.S."/>
            <person name="Kohler A."/>
            <person name="de Oliveira R.R."/>
            <person name="Labutti K."/>
            <person name="Lipzen A."/>
            <person name="Lail K."/>
            <person name="Bauer D."/>
            <person name="Ohm R.A."/>
            <person name="Barry K.W."/>
            <person name="Spatafora J."/>
            <person name="Grigoriev I.V."/>
            <person name="Martin F.M."/>
            <person name="Pujade-Renaud V."/>
        </authorList>
    </citation>
    <scope>NUCLEOTIDE SEQUENCE [LARGE SCALE GENOMIC DNA]</scope>
    <source>
        <strain evidence="6 7">Philippines</strain>
    </source>
</reference>
<dbReference type="SUPFAM" id="SSF51905">
    <property type="entry name" value="FAD/NAD(P)-binding domain"/>
    <property type="match status" value="3"/>
</dbReference>
<dbReference type="PANTHER" id="PTHR42877">
    <property type="entry name" value="L-ORNITHINE N(5)-MONOOXYGENASE-RELATED"/>
    <property type="match status" value="1"/>
</dbReference>
<organism evidence="6 7">
    <name type="scientific">Corynespora cassiicola Philippines</name>
    <dbReference type="NCBI Taxonomy" id="1448308"/>
    <lineage>
        <taxon>Eukaryota</taxon>
        <taxon>Fungi</taxon>
        <taxon>Dikarya</taxon>
        <taxon>Ascomycota</taxon>
        <taxon>Pezizomycotina</taxon>
        <taxon>Dothideomycetes</taxon>
        <taxon>Pleosporomycetidae</taxon>
        <taxon>Pleosporales</taxon>
        <taxon>Corynesporascaceae</taxon>
        <taxon>Corynespora</taxon>
    </lineage>
</organism>